<dbReference type="Proteomes" id="UP000257607">
    <property type="component" value="Chromosome"/>
</dbReference>
<dbReference type="Pfam" id="PF13460">
    <property type="entry name" value="NAD_binding_10"/>
    <property type="match status" value="1"/>
</dbReference>
<dbReference type="InterPro" id="IPR016040">
    <property type="entry name" value="NAD(P)-bd_dom"/>
</dbReference>
<dbReference type="InterPro" id="IPR036291">
    <property type="entry name" value="NAD(P)-bd_dom_sf"/>
</dbReference>
<protein>
    <submittedName>
        <fullName evidence="2">Saccharopine dehydrogenase</fullName>
    </submittedName>
</protein>
<evidence type="ECO:0000313" key="3">
    <source>
        <dbReference type="Proteomes" id="UP000257607"/>
    </source>
</evidence>
<dbReference type="EMBL" id="CP031003">
    <property type="protein sequence ID" value="AXN36593.1"/>
    <property type="molecule type" value="Genomic_DNA"/>
</dbReference>
<feature type="domain" description="NAD(P)-binding" evidence="1">
    <location>
        <begin position="8"/>
        <end position="180"/>
    </location>
</feature>
<dbReference type="RefSeq" id="WP_076787887.1">
    <property type="nucleotide sequence ID" value="NZ_CP031003.1"/>
</dbReference>
<reference evidence="2 3" key="1">
    <citation type="submission" date="2018-07" db="EMBL/GenBank/DDBJ databases">
        <title>Lactobacillus curvatus genome sequence.</title>
        <authorList>
            <person name="Prechtl R."/>
        </authorList>
    </citation>
    <scope>NUCLEOTIDE SEQUENCE [LARGE SCALE GENOMIC DNA]</scope>
    <source>
        <strain evidence="2 3">TMW 1.1928</strain>
    </source>
</reference>
<evidence type="ECO:0000313" key="2">
    <source>
        <dbReference type="EMBL" id="AXN36593.1"/>
    </source>
</evidence>
<dbReference type="Gene3D" id="3.40.50.720">
    <property type="entry name" value="NAD(P)-binding Rossmann-like Domain"/>
    <property type="match status" value="1"/>
</dbReference>
<dbReference type="AlphaFoldDB" id="A0A385AG71"/>
<name>A0A385AG71_LATCU</name>
<gene>
    <name evidence="2" type="ORF">DT351_09750</name>
</gene>
<proteinExistence type="predicted"/>
<accession>A0A385AG71</accession>
<sequence>MTNVLIIGAGGQIPAILIPRLQAEPTLKLTLFGSNAANLPYDNVKKVSGDASRIDDLIEVMQNQDAIYMNFDNLAITKLVIEAMHETGVKRIIQAGVLGVYGEVAEPFAPWNSRMTGGAVAANRGNEALESSDLDYTYMRMTWLYNANRTDYVASPKGEPFLGAQISRYAIAQFVVDNLTGKRNDVRASIGLWEPGSENKAKPDFY</sequence>
<dbReference type="SUPFAM" id="SSF51735">
    <property type="entry name" value="NAD(P)-binding Rossmann-fold domains"/>
    <property type="match status" value="1"/>
</dbReference>
<evidence type="ECO:0000259" key="1">
    <source>
        <dbReference type="Pfam" id="PF13460"/>
    </source>
</evidence>
<organism evidence="2 3">
    <name type="scientific">Latilactobacillus curvatus</name>
    <name type="common">Lactobacillus curvatus</name>
    <dbReference type="NCBI Taxonomy" id="28038"/>
    <lineage>
        <taxon>Bacteria</taxon>
        <taxon>Bacillati</taxon>
        <taxon>Bacillota</taxon>
        <taxon>Bacilli</taxon>
        <taxon>Lactobacillales</taxon>
        <taxon>Lactobacillaceae</taxon>
        <taxon>Latilactobacillus</taxon>
    </lineage>
</organism>